<dbReference type="EC" id="5.2.1.8" evidence="1"/>
<dbReference type="Gene3D" id="2.40.100.10">
    <property type="entry name" value="Cyclophilin-like"/>
    <property type="match status" value="1"/>
</dbReference>
<dbReference type="Pfam" id="PF13646">
    <property type="entry name" value="HEAT_2"/>
    <property type="match status" value="3"/>
</dbReference>
<dbReference type="EMBL" id="CP015136">
    <property type="protein sequence ID" value="AMY12571.1"/>
    <property type="molecule type" value="Genomic_DNA"/>
</dbReference>
<dbReference type="PROSITE" id="PS50072">
    <property type="entry name" value="CSA_PPIASE_2"/>
    <property type="match status" value="1"/>
</dbReference>
<keyword evidence="3 5" id="KW-0413">Isomerase</keyword>
<dbReference type="Pfam" id="PF00160">
    <property type="entry name" value="Pro_isomerase"/>
    <property type="match status" value="1"/>
</dbReference>
<proteinExistence type="predicted"/>
<evidence type="ECO:0000256" key="2">
    <source>
        <dbReference type="ARBA" id="ARBA00023110"/>
    </source>
</evidence>
<sequence length="638" mass="67436">MDLVSLLGDTDARVRRRAALAIGRVGLASGGTALAGRLQDPDAEVRAMVAFGLGLIGDAAGVEPLITALGDPSVLVKGRAAHALGLLGTEKAARAAPAIAQMVKLLVDGGAIATPPPDDEPRGSGEAEAVRRGLIALTALRSYDGLATAVLDAQGRPRSGWWPIAAALSRVGDDRAVPALTELVSSPSPYTAGYALRGLGERKAVAAVPTLLPLLDVARQVHPQVRVVAVRAAGQLRDARATAPLLALLRQKEVPQGLELEIIDALAQIGGREAEPELIDRLTAKSPFVRAAALRSLARVDALSFTTVLSGLDPDNDWRVRAAMADALTTLSPENATPMLEQLIADKDARVLPAALRAWHKLTLPNLEKHLTAALTREDVPVRAAAASLAGEQKITTMRDALVAAWQRSRTDAGDDARWAALESLAVIDPAAARAPMEETLADRDWSMRLRAARWLVSQDPASDALSRIRPAPTAVAADLYDAPRLITPSFSPQVYIDTAKGTVQVELAVLDAPLTVENFIALARRGYFDGLPIHRVVPAFVVQGGDPRGDGSGGPGYSIRDELSDRAYARGTVGMALSGPDTGGSQWFVTHAPQPHLEGRYTVFGQVVQGMDVVDRLEVGDTITRVRVWDGVTPPPQ</sequence>
<evidence type="ECO:0000256" key="3">
    <source>
        <dbReference type="ARBA" id="ARBA00023235"/>
    </source>
</evidence>
<dbReference type="SMART" id="SM00567">
    <property type="entry name" value="EZ_HEAT"/>
    <property type="match status" value="8"/>
</dbReference>
<dbReference type="Gene3D" id="1.25.10.10">
    <property type="entry name" value="Leucine-rich Repeat Variant"/>
    <property type="match status" value="4"/>
</dbReference>
<evidence type="ECO:0000256" key="1">
    <source>
        <dbReference type="ARBA" id="ARBA00013194"/>
    </source>
</evidence>
<dbReference type="Proteomes" id="UP000076079">
    <property type="component" value="Chromosome"/>
</dbReference>
<dbReference type="InterPro" id="IPR004155">
    <property type="entry name" value="PBS_lyase_HEAT"/>
</dbReference>
<gene>
    <name evidence="5" type="primary">ppiB_2</name>
    <name evidence="5" type="ORF">LuPra_05848</name>
</gene>
<evidence type="ECO:0000259" key="4">
    <source>
        <dbReference type="PROSITE" id="PS50072"/>
    </source>
</evidence>
<dbReference type="PANTHER" id="PTHR45625">
    <property type="entry name" value="PEPTIDYL-PROLYL CIS-TRANS ISOMERASE-RELATED"/>
    <property type="match status" value="1"/>
</dbReference>
<dbReference type="InterPro" id="IPR044666">
    <property type="entry name" value="Cyclophilin_A-like"/>
</dbReference>
<evidence type="ECO:0000313" key="5">
    <source>
        <dbReference type="EMBL" id="AMY12571.1"/>
    </source>
</evidence>
<dbReference type="STRING" id="1855912.LuPra_05848"/>
<dbReference type="InterPro" id="IPR002130">
    <property type="entry name" value="Cyclophilin-type_PPIase_dom"/>
</dbReference>
<dbReference type="CDD" id="cd00317">
    <property type="entry name" value="cyclophilin"/>
    <property type="match status" value="1"/>
</dbReference>
<dbReference type="AlphaFoldDB" id="A0A143PW15"/>
<dbReference type="KEGG" id="abac:LuPra_05848"/>
<dbReference type="GO" id="GO:0003755">
    <property type="term" value="F:peptidyl-prolyl cis-trans isomerase activity"/>
    <property type="evidence" value="ECO:0007669"/>
    <property type="project" value="UniProtKB-KW"/>
</dbReference>
<dbReference type="SUPFAM" id="SSF50891">
    <property type="entry name" value="Cyclophilin-like"/>
    <property type="match status" value="1"/>
</dbReference>
<dbReference type="InterPro" id="IPR029000">
    <property type="entry name" value="Cyclophilin-like_dom_sf"/>
</dbReference>
<reference evidence="5 6" key="1">
    <citation type="journal article" date="2016" name="Genome Announc.">
        <title>First Complete Genome Sequence of a Subdivision 6 Acidobacterium Strain.</title>
        <authorList>
            <person name="Huang S."/>
            <person name="Vieira S."/>
            <person name="Bunk B."/>
            <person name="Riedel T."/>
            <person name="Sproer C."/>
            <person name="Overmann J."/>
        </authorList>
    </citation>
    <scope>NUCLEOTIDE SEQUENCE [LARGE SCALE GENOMIC DNA]</scope>
    <source>
        <strain evidence="6">DSM 100886 HEG_-6_39</strain>
    </source>
</reference>
<dbReference type="PRINTS" id="PR00153">
    <property type="entry name" value="CSAPPISMRASE"/>
</dbReference>
<name>A0A143PW15_LUTPR</name>
<accession>A0A143PW15</accession>
<keyword evidence="2" id="KW-0697">Rotamase</keyword>
<dbReference type="SUPFAM" id="SSF48371">
    <property type="entry name" value="ARM repeat"/>
    <property type="match status" value="1"/>
</dbReference>
<dbReference type="PANTHER" id="PTHR45625:SF4">
    <property type="entry name" value="PEPTIDYLPROLYL ISOMERASE DOMAIN AND WD REPEAT-CONTAINING PROTEIN 1"/>
    <property type="match status" value="1"/>
</dbReference>
<organism evidence="5 6">
    <name type="scientific">Luteitalea pratensis</name>
    <dbReference type="NCBI Taxonomy" id="1855912"/>
    <lineage>
        <taxon>Bacteria</taxon>
        <taxon>Pseudomonadati</taxon>
        <taxon>Acidobacteriota</taxon>
        <taxon>Vicinamibacteria</taxon>
        <taxon>Vicinamibacterales</taxon>
        <taxon>Vicinamibacteraceae</taxon>
        <taxon>Luteitalea</taxon>
    </lineage>
</organism>
<keyword evidence="6" id="KW-1185">Reference proteome</keyword>
<reference evidence="6" key="2">
    <citation type="submission" date="2016-04" db="EMBL/GenBank/DDBJ databases">
        <title>First Complete Genome Sequence of a Subdivision 6 Acidobacterium.</title>
        <authorList>
            <person name="Huang S."/>
            <person name="Vieira S."/>
            <person name="Bunk B."/>
            <person name="Riedel T."/>
            <person name="Sproeer C."/>
            <person name="Overmann J."/>
        </authorList>
    </citation>
    <scope>NUCLEOTIDE SEQUENCE [LARGE SCALE GENOMIC DNA]</scope>
    <source>
        <strain evidence="6">DSM 100886 HEG_-6_39</strain>
    </source>
</reference>
<feature type="domain" description="PPIase cyclophilin-type" evidence="4">
    <location>
        <begin position="491"/>
        <end position="638"/>
    </location>
</feature>
<dbReference type="InterPro" id="IPR011989">
    <property type="entry name" value="ARM-like"/>
</dbReference>
<evidence type="ECO:0000313" key="6">
    <source>
        <dbReference type="Proteomes" id="UP000076079"/>
    </source>
</evidence>
<dbReference type="InterPro" id="IPR016024">
    <property type="entry name" value="ARM-type_fold"/>
</dbReference>
<protein>
    <recommendedName>
        <fullName evidence="1">peptidylprolyl isomerase</fullName>
        <ecNumber evidence="1">5.2.1.8</ecNumber>
    </recommendedName>
</protein>